<dbReference type="InterPro" id="IPR005467">
    <property type="entry name" value="His_kinase_dom"/>
</dbReference>
<evidence type="ECO:0000313" key="5">
    <source>
        <dbReference type="EMBL" id="CBK42788.1"/>
    </source>
</evidence>
<dbReference type="PROSITE" id="PS50109">
    <property type="entry name" value="HIS_KIN"/>
    <property type="match status" value="1"/>
</dbReference>
<feature type="domain" description="PAC" evidence="4">
    <location>
        <begin position="779"/>
        <end position="830"/>
    </location>
</feature>
<dbReference type="Gene3D" id="3.30.565.10">
    <property type="entry name" value="Histidine kinase-like ATPase, C-terminal domain"/>
    <property type="match status" value="1"/>
</dbReference>
<dbReference type="SMART" id="SM00387">
    <property type="entry name" value="HATPase_c"/>
    <property type="match status" value="1"/>
</dbReference>
<dbReference type="SUPFAM" id="SSF55785">
    <property type="entry name" value="PYP-like sensor domain (PAS domain)"/>
    <property type="match status" value="4"/>
</dbReference>
<dbReference type="STRING" id="330214.NIDE3092"/>
<sequence>MYSLARFSLLEMTECSAVLRQLGEQSSSIQDAASRAVDYLFRTLGNSETGARDCVLVRCFKTVSYNRLNPMTQQRVREQLGGIAPSPDLKCFTLMATAGEEAEWNHVERSHRYRSIPMVSADFVKQFPMFSQLLHQFGLSSSVDVAPEGEWLVDLEEKTYNVFYVPDAVGSPYVPVQEGFVLKYGVKSVLCFGGMLPSRDLFAVILFSRTPVPRDTAALCKSLALSLKTSLLACDEAVASEAGVDAHSSSASVAGATEQEAGLRHQSRLAAAEQLLRVYENAVRTQSAGIAQAKQALRERADALERSEQALNEQTRIVNSVLRSMGDGVVVTDAEGRLVVANPAVESILGFSPMHVPLTAWAERYEFLHADTVTPFGQEEWPLARALRGEKIDWLEVYLRASQGMPGRWISINARPIKDEAGVLSGTVMVFHDITWLKRAQDALFESEYRFRSLVEGARDIIFTLSADITITSLNPAFETVTNWSRSQWMGEPLVALLHPDDAGFCQDVLQAILERGAPLTCSMQISTKQGGYVTGEFVGTPQMRQGRVIGVLGIIRDVTERRRIEDALRVSEERLRSIVQSTKDAIVLVNALMKVAFWNKGAEATFGYSAEEIIGQPVTTIIPERYHQELERNVQRVRLFERVQLTSRTLELHGRRKDGGEFPLELSVTSWKGKSDLFFTIIMRDISERRSAEEELDRLHHHNQVVLNSAGEGIYGIDRDGRLTFVNPAAAKMFDWEAEALIGQPFSALVHRPDFHEGVSSERPSPIVETIQGGEIREEADSRFWRKDGTSFPVEYVSTPIRERGDIVGAVVVFKDTTDRKRAEAQLQDSLRRLRKLSGRMEGIREEERGRIARELHDELGVGLTCLKIDLSRLGGLLGERMVPRDRAKVDEKIRGMKEQVDSTITSVQRIVAELRPGVLDDLGLVAAIEWQCRDFQRRTGVACHCTVSHEDLRVDPEHATAVFRICQEALTNVTRHAQATEVHVCLEDQGEGLLLQVSDNGRGIPSDRLADARSFGLLGMRERAGLLGGDVQIETKEGSGTTIVLQLPR</sequence>
<feature type="domain" description="PAC" evidence="4">
    <location>
        <begin position="520"/>
        <end position="571"/>
    </location>
</feature>
<dbReference type="Pfam" id="PF08448">
    <property type="entry name" value="PAS_4"/>
    <property type="match status" value="1"/>
</dbReference>
<dbReference type="eggNOG" id="COG4585">
    <property type="taxonomic scope" value="Bacteria"/>
</dbReference>
<dbReference type="HOGENOM" id="CLU_290819_0_0_0"/>
<dbReference type="EMBL" id="FP929003">
    <property type="protein sequence ID" value="CBK42788.1"/>
    <property type="molecule type" value="Genomic_DNA"/>
</dbReference>
<name>D8PHQ1_9BACT</name>
<dbReference type="Gene3D" id="1.20.5.1930">
    <property type="match status" value="1"/>
</dbReference>
<feature type="domain" description="PAS" evidence="3">
    <location>
        <begin position="707"/>
        <end position="775"/>
    </location>
</feature>
<dbReference type="AlphaFoldDB" id="D8PHQ1"/>
<dbReference type="GO" id="GO:0000155">
    <property type="term" value="F:phosphorelay sensor kinase activity"/>
    <property type="evidence" value="ECO:0007669"/>
    <property type="project" value="InterPro"/>
</dbReference>
<accession>D8PHQ1</accession>
<dbReference type="InterPro" id="IPR000014">
    <property type="entry name" value="PAS"/>
</dbReference>
<dbReference type="SUPFAM" id="SSF55874">
    <property type="entry name" value="ATPase domain of HSP90 chaperone/DNA topoisomerase II/histidine kinase"/>
    <property type="match status" value="1"/>
</dbReference>
<reference evidence="5 6" key="1">
    <citation type="journal article" date="2010" name="Proc. Natl. Acad. Sci. U.S.A.">
        <title>A Nitrospira metagenome illuminates the physiology and evolution of globally important nitrite-oxidizing bacteria.</title>
        <authorList>
            <person name="Lucker S."/>
            <person name="Wagner M."/>
            <person name="Maixner F."/>
            <person name="Pelletier E."/>
            <person name="Koch H."/>
            <person name="Vacherie B."/>
            <person name="Rattei T."/>
            <person name="Sinninghe Damste J."/>
            <person name="Spieck E."/>
            <person name="Le Paslier D."/>
            <person name="Daims H."/>
        </authorList>
    </citation>
    <scope>NUCLEOTIDE SEQUENCE [LARGE SCALE GENOMIC DNA]</scope>
</reference>
<dbReference type="PROSITE" id="PS50112">
    <property type="entry name" value="PAS"/>
    <property type="match status" value="4"/>
</dbReference>
<dbReference type="OrthoDB" id="5567479at2"/>
<keyword evidence="5" id="KW-0418">Kinase</keyword>
<evidence type="ECO:0000259" key="4">
    <source>
        <dbReference type="PROSITE" id="PS50113"/>
    </source>
</evidence>
<dbReference type="Gene3D" id="3.30.450.20">
    <property type="entry name" value="PAS domain"/>
    <property type="match status" value="4"/>
</dbReference>
<feature type="coiled-coil region" evidence="1">
    <location>
        <begin position="821"/>
        <end position="848"/>
    </location>
</feature>
<feature type="domain" description="PAS" evidence="3">
    <location>
        <begin position="314"/>
        <end position="390"/>
    </location>
</feature>
<dbReference type="PANTHER" id="PTHR44757">
    <property type="entry name" value="DIGUANYLATE CYCLASE DGCP"/>
    <property type="match status" value="1"/>
</dbReference>
<dbReference type="PANTHER" id="PTHR44757:SF2">
    <property type="entry name" value="BIOFILM ARCHITECTURE MAINTENANCE PROTEIN MBAA"/>
    <property type="match status" value="1"/>
</dbReference>
<dbReference type="GO" id="GO:0046983">
    <property type="term" value="F:protein dimerization activity"/>
    <property type="evidence" value="ECO:0007669"/>
    <property type="project" value="InterPro"/>
</dbReference>
<dbReference type="Pfam" id="PF13426">
    <property type="entry name" value="PAS_9"/>
    <property type="match status" value="1"/>
</dbReference>
<dbReference type="EC" id="2.7.13.3" evidence="5"/>
<dbReference type="GO" id="GO:0006355">
    <property type="term" value="P:regulation of DNA-templated transcription"/>
    <property type="evidence" value="ECO:0007669"/>
    <property type="project" value="InterPro"/>
</dbReference>
<dbReference type="InterPro" id="IPR013656">
    <property type="entry name" value="PAS_4"/>
</dbReference>
<organism evidence="5 6">
    <name type="scientific">Nitrospira defluvii</name>
    <dbReference type="NCBI Taxonomy" id="330214"/>
    <lineage>
        <taxon>Bacteria</taxon>
        <taxon>Pseudomonadati</taxon>
        <taxon>Nitrospirota</taxon>
        <taxon>Nitrospiria</taxon>
        <taxon>Nitrospirales</taxon>
        <taxon>Nitrospiraceae</taxon>
        <taxon>Nitrospira</taxon>
    </lineage>
</organism>
<dbReference type="NCBIfam" id="TIGR00229">
    <property type="entry name" value="sensory_box"/>
    <property type="match status" value="4"/>
</dbReference>
<dbReference type="InterPro" id="IPR052155">
    <property type="entry name" value="Biofilm_reg_signaling"/>
</dbReference>
<dbReference type="InterPro" id="IPR036890">
    <property type="entry name" value="HATPase_C_sf"/>
</dbReference>
<dbReference type="Proteomes" id="UP000001660">
    <property type="component" value="Chromosome"/>
</dbReference>
<protein>
    <submittedName>
        <fullName evidence="5">Putative Sensor histidine kinase</fullName>
        <ecNumber evidence="5">2.7.13.3</ecNumber>
    </submittedName>
</protein>
<dbReference type="KEGG" id="nde:NIDE3092"/>
<keyword evidence="6" id="KW-1185">Reference proteome</keyword>
<dbReference type="GO" id="GO:0016020">
    <property type="term" value="C:membrane"/>
    <property type="evidence" value="ECO:0007669"/>
    <property type="project" value="InterPro"/>
</dbReference>
<dbReference type="InterPro" id="IPR035965">
    <property type="entry name" value="PAS-like_dom_sf"/>
</dbReference>
<dbReference type="Pfam" id="PF07730">
    <property type="entry name" value="HisKA_3"/>
    <property type="match status" value="1"/>
</dbReference>
<feature type="domain" description="PAS" evidence="3">
    <location>
        <begin position="447"/>
        <end position="517"/>
    </location>
</feature>
<proteinExistence type="predicted"/>
<gene>
    <name evidence="5" type="ORF">NIDE3092</name>
</gene>
<evidence type="ECO:0000256" key="1">
    <source>
        <dbReference type="SAM" id="Coils"/>
    </source>
</evidence>
<dbReference type="InterPro" id="IPR000700">
    <property type="entry name" value="PAS-assoc_C"/>
</dbReference>
<dbReference type="CDD" id="cd00130">
    <property type="entry name" value="PAS"/>
    <property type="match status" value="4"/>
</dbReference>
<feature type="domain" description="PAC" evidence="4">
    <location>
        <begin position="393"/>
        <end position="446"/>
    </location>
</feature>
<dbReference type="InterPro" id="IPR001610">
    <property type="entry name" value="PAC"/>
</dbReference>
<dbReference type="eggNOG" id="COG2202">
    <property type="taxonomic scope" value="Bacteria"/>
</dbReference>
<dbReference type="Pfam" id="PF00989">
    <property type="entry name" value="PAS"/>
    <property type="match status" value="2"/>
</dbReference>
<dbReference type="CDD" id="cd16917">
    <property type="entry name" value="HATPase_UhpB-NarQ-NarX-like"/>
    <property type="match status" value="1"/>
</dbReference>
<evidence type="ECO:0000259" key="2">
    <source>
        <dbReference type="PROSITE" id="PS50109"/>
    </source>
</evidence>
<feature type="domain" description="PAS" evidence="3">
    <location>
        <begin position="572"/>
        <end position="648"/>
    </location>
</feature>
<evidence type="ECO:0000313" key="6">
    <source>
        <dbReference type="Proteomes" id="UP000001660"/>
    </source>
</evidence>
<dbReference type="PROSITE" id="PS50113">
    <property type="entry name" value="PAC"/>
    <property type="match status" value="4"/>
</dbReference>
<evidence type="ECO:0000259" key="3">
    <source>
        <dbReference type="PROSITE" id="PS50112"/>
    </source>
</evidence>
<dbReference type="InterPro" id="IPR011712">
    <property type="entry name" value="Sig_transdc_His_kin_sub3_dim/P"/>
</dbReference>
<dbReference type="eggNOG" id="COG3829">
    <property type="taxonomic scope" value="Bacteria"/>
</dbReference>
<feature type="domain" description="PAC" evidence="4">
    <location>
        <begin position="649"/>
        <end position="699"/>
    </location>
</feature>
<dbReference type="Pfam" id="PF02518">
    <property type="entry name" value="HATPase_c"/>
    <property type="match status" value="1"/>
</dbReference>
<dbReference type="InterPro" id="IPR003594">
    <property type="entry name" value="HATPase_dom"/>
</dbReference>
<keyword evidence="1" id="KW-0175">Coiled coil</keyword>
<dbReference type="InterPro" id="IPR013767">
    <property type="entry name" value="PAS_fold"/>
</dbReference>
<keyword evidence="5" id="KW-0808">Transferase</keyword>
<dbReference type="SMART" id="SM00091">
    <property type="entry name" value="PAS"/>
    <property type="match status" value="4"/>
</dbReference>
<dbReference type="SMART" id="SM00086">
    <property type="entry name" value="PAC"/>
    <property type="match status" value="4"/>
</dbReference>
<feature type="domain" description="Histidine kinase" evidence="2">
    <location>
        <begin position="966"/>
        <end position="1051"/>
    </location>
</feature>